<comment type="catalytic activity">
    <reaction evidence="1">
        <text>a monocarboxylic acid amide + H2O = a monocarboxylate + NH4(+)</text>
        <dbReference type="Rhea" id="RHEA:12020"/>
        <dbReference type="ChEBI" id="CHEBI:15377"/>
        <dbReference type="ChEBI" id="CHEBI:28938"/>
        <dbReference type="ChEBI" id="CHEBI:35757"/>
        <dbReference type="ChEBI" id="CHEBI:83628"/>
        <dbReference type="EC" id="3.5.1.4"/>
    </reaction>
</comment>
<organism evidence="7 8">
    <name type="scientific">Pseudomicrostroma glucosiphilum</name>
    <dbReference type="NCBI Taxonomy" id="1684307"/>
    <lineage>
        <taxon>Eukaryota</taxon>
        <taxon>Fungi</taxon>
        <taxon>Dikarya</taxon>
        <taxon>Basidiomycota</taxon>
        <taxon>Ustilaginomycotina</taxon>
        <taxon>Exobasidiomycetes</taxon>
        <taxon>Microstromatales</taxon>
        <taxon>Microstromatales incertae sedis</taxon>
        <taxon>Pseudomicrostroma</taxon>
    </lineage>
</organism>
<dbReference type="InterPro" id="IPR020556">
    <property type="entry name" value="Amidase_CS"/>
</dbReference>
<dbReference type="PANTHER" id="PTHR46072">
    <property type="entry name" value="AMIDASE-RELATED-RELATED"/>
    <property type="match status" value="1"/>
</dbReference>
<dbReference type="InterPro" id="IPR036928">
    <property type="entry name" value="AS_sf"/>
</dbReference>
<keyword evidence="4" id="KW-0378">Hydrolase</keyword>
<gene>
    <name evidence="7" type="ORF">BCV69DRAFT_270897</name>
</gene>
<evidence type="ECO:0000256" key="5">
    <source>
        <dbReference type="SAM" id="MobiDB-lite"/>
    </source>
</evidence>
<dbReference type="Pfam" id="PF01425">
    <property type="entry name" value="Amidase"/>
    <property type="match status" value="1"/>
</dbReference>
<dbReference type="EC" id="3.5.1.4" evidence="3"/>
<dbReference type="AlphaFoldDB" id="A0A316U5A7"/>
<evidence type="ECO:0000313" key="7">
    <source>
        <dbReference type="EMBL" id="PWN20419.1"/>
    </source>
</evidence>
<dbReference type="Gene3D" id="3.90.1300.10">
    <property type="entry name" value="Amidase signature (AS) domain"/>
    <property type="match status" value="1"/>
</dbReference>
<dbReference type="OrthoDB" id="6428749at2759"/>
<evidence type="ECO:0000256" key="1">
    <source>
        <dbReference type="ARBA" id="ARBA00001311"/>
    </source>
</evidence>
<dbReference type="PROSITE" id="PS00571">
    <property type="entry name" value="AMIDASES"/>
    <property type="match status" value="1"/>
</dbReference>
<dbReference type="PANTHER" id="PTHR46072:SF11">
    <property type="entry name" value="AMIDASE-RELATED"/>
    <property type="match status" value="1"/>
</dbReference>
<feature type="region of interest" description="Disordered" evidence="5">
    <location>
        <begin position="551"/>
        <end position="573"/>
    </location>
</feature>
<comment type="similarity">
    <text evidence="2">Belongs to the amidase family.</text>
</comment>
<sequence>MLSLFPPANKYTLQIRKDHIEARDRALCVPLSADNKSSSSIASLSQLPPSEVAIQDGDVEILSCTLQELVSGIAERKWTSTRLLHAFIRSARRAHQKINCITHPNFAAALKAAEQRDEHFASTGELVGPLHGIPFSFKENNNIKGLPTTVGYTAWVLDGPAKSDSALAQMVQHLGGIVILKTNVPQTMMSFECSNPLYGRTLNPWSAAHTPGGSSGGEAALLASDGAAAGFGSDIGGSLRIPTGYCGIYAIKPTIGRLPGAGTRTARSGFEGIPCVYAPMCRSTADLEFLFRELVPLLHPPLDSHVEPHEAQKKFGSESLRPSPLRPAWFDPIKVSEARGEPLRIGYYSCDGYIKTSPACIRGVKESVEALQASSDYKDGKLELVEIDPARLDTVEAMHIFSSHITSDRCDGLLAPLKSRKIREAMDFALFLPVFAARGAAWMKKILYWIVKYVIGDKALGYLLTAGGGKTASQYFDHVARRDQFRAAFRKKVWDFYQLDGIICPVQASPAVPHGGCTKLSTMASSTILYNVLDTAVTICPVTRVNAQLDAVSHKGSPPPAGSTDAQRGAGGGGMTLSRYQEWDATPGFSTCSKMNSYSLYGEGTYDAVQMAGLPIGVQVVAREHEEEKSIGLLRLLDEALKQSRREEKAQWGPGLFTRLAMESERKGY</sequence>
<name>A0A316U5A7_9BASI</name>
<dbReference type="SUPFAM" id="SSF75304">
    <property type="entry name" value="Amidase signature (AS) enzymes"/>
    <property type="match status" value="1"/>
</dbReference>
<dbReference type="GeneID" id="37012673"/>
<evidence type="ECO:0000259" key="6">
    <source>
        <dbReference type="Pfam" id="PF01425"/>
    </source>
</evidence>
<dbReference type="Proteomes" id="UP000245942">
    <property type="component" value="Unassembled WGS sequence"/>
</dbReference>
<feature type="domain" description="Amidase" evidence="6">
    <location>
        <begin position="83"/>
        <end position="628"/>
    </location>
</feature>
<dbReference type="EMBL" id="KZ819328">
    <property type="protein sequence ID" value="PWN20419.1"/>
    <property type="molecule type" value="Genomic_DNA"/>
</dbReference>
<accession>A0A316U5A7</accession>
<dbReference type="STRING" id="1684307.A0A316U5A7"/>
<evidence type="ECO:0000256" key="2">
    <source>
        <dbReference type="ARBA" id="ARBA00009199"/>
    </source>
</evidence>
<proteinExistence type="inferred from homology"/>
<protein>
    <recommendedName>
        <fullName evidence="3">amidase</fullName>
        <ecNumber evidence="3">3.5.1.4</ecNumber>
    </recommendedName>
</protein>
<dbReference type="RefSeq" id="XP_025347579.1">
    <property type="nucleotide sequence ID" value="XM_025490939.1"/>
</dbReference>
<keyword evidence="8" id="KW-1185">Reference proteome</keyword>
<evidence type="ECO:0000256" key="4">
    <source>
        <dbReference type="ARBA" id="ARBA00022801"/>
    </source>
</evidence>
<dbReference type="GO" id="GO:0004040">
    <property type="term" value="F:amidase activity"/>
    <property type="evidence" value="ECO:0007669"/>
    <property type="project" value="UniProtKB-EC"/>
</dbReference>
<reference evidence="7 8" key="1">
    <citation type="journal article" date="2018" name="Mol. Biol. Evol.">
        <title>Broad Genomic Sampling Reveals a Smut Pathogenic Ancestry of the Fungal Clade Ustilaginomycotina.</title>
        <authorList>
            <person name="Kijpornyongpan T."/>
            <person name="Mondo S.J."/>
            <person name="Barry K."/>
            <person name="Sandor L."/>
            <person name="Lee J."/>
            <person name="Lipzen A."/>
            <person name="Pangilinan J."/>
            <person name="LaButti K."/>
            <person name="Hainaut M."/>
            <person name="Henrissat B."/>
            <person name="Grigoriev I.V."/>
            <person name="Spatafora J.W."/>
            <person name="Aime M.C."/>
        </authorList>
    </citation>
    <scope>NUCLEOTIDE SEQUENCE [LARGE SCALE GENOMIC DNA]</scope>
    <source>
        <strain evidence="7 8">MCA 4718</strain>
    </source>
</reference>
<dbReference type="InterPro" id="IPR023631">
    <property type="entry name" value="Amidase_dom"/>
</dbReference>
<evidence type="ECO:0000313" key="8">
    <source>
        <dbReference type="Proteomes" id="UP000245942"/>
    </source>
</evidence>
<evidence type="ECO:0000256" key="3">
    <source>
        <dbReference type="ARBA" id="ARBA00012922"/>
    </source>
</evidence>